<keyword evidence="2" id="KW-0472">Membrane</keyword>
<keyword evidence="2" id="KW-0812">Transmembrane</keyword>
<keyword evidence="5" id="KW-1185">Reference proteome</keyword>
<keyword evidence="2" id="KW-1133">Transmembrane helix</keyword>
<dbReference type="InterPro" id="IPR001245">
    <property type="entry name" value="Ser-Thr/Tyr_kinase_cat_dom"/>
</dbReference>
<name>A0ABD3WKX1_SINWO</name>
<accession>A0ABD3WKX1</accession>
<comment type="similarity">
    <text evidence="1">Belongs to the protein kinase superfamily. TKL Ser/Thr protein kinase family. ROCO subfamily.</text>
</comment>
<evidence type="ECO:0000313" key="4">
    <source>
        <dbReference type="EMBL" id="KAL3873888.1"/>
    </source>
</evidence>
<dbReference type="InterPro" id="IPR000719">
    <property type="entry name" value="Prot_kinase_dom"/>
</dbReference>
<feature type="domain" description="Protein kinase" evidence="3">
    <location>
        <begin position="612"/>
        <end position="876"/>
    </location>
</feature>
<dbReference type="InterPro" id="IPR011009">
    <property type="entry name" value="Kinase-like_dom_sf"/>
</dbReference>
<dbReference type="PANTHER" id="PTHR26392">
    <property type="entry name" value="MITOGEN-ACTIVATED PROTEIN KINASE KINASE KINASE 7-RELATED"/>
    <property type="match status" value="1"/>
</dbReference>
<evidence type="ECO:0000259" key="3">
    <source>
        <dbReference type="PROSITE" id="PS50011"/>
    </source>
</evidence>
<dbReference type="InterPro" id="IPR027417">
    <property type="entry name" value="P-loop_NTPase"/>
</dbReference>
<sequence>MDDPQNSSDALESSTHNAKAKYTVDITMKKHKAVKAQLIDSYSNFIDITNMDTFKSELRKPLKKRFPDFSMEMWNTLETLRKDSSEFQIAVIGETSAGKSSFLNILLGEKILPSALLHTTNCICRLHNNYYKKVCYIDEDDKKTLQLTSDDPDEIEQMLRNIIGPEQDNTTKPLRVVDIYWPIPLLQEKVILVDTPGIGTTNSLTKQIIEYVPNADGYICIIDSSHAGGVQEDRIQFLLREIRRKQGPEIRNFTNVMFICNKWDYVKQQDVDSVWHDTLKKLKLVCGRLEEWQVVKFCSTLMNNLIDIQIAGAGSDLSRLQTKAAAAKKIMESGSAKLSKETNDALEHVRKKTAYLAENLRDHLERPETFATLVNRLGNNLTQSCFKMSASVSEHQSLHMEMICLQWIRDGPIRKESEIVEEKINKLESQMKTTLQTIEWFGFQTTFARNEGGFLSKIKSWDGPRPIHSSIVVIACLAIGFVFVPLTLGLSMLIPLVAYSVVLFVRLRSVIINRMARSAIEHVKAQPIVNAFVHDCFEMPYTEKINKLGNNFETTMSFILKTIAKMEKDARNKRNPSSDLHEFKNKIKEFLRCLRFANTLYGDKNIVLTEHLRIGKVLSKTGVFHLHFVENDFQGRPITLRVLDSGLSGFYLKEIENIRTMKHENFVSHLAIAFSTSLKKQDSVATCDCNDSSLKVLIEPSTEDLETYAFRNRNKIRCVVGESVRETFVQISSGISNGLAYFHSKGFVHGQLQLSAVLLCGTAMVPKLCDLNVLPYYKDRSHEECIYHTAPEVIRDGTYGPEADVYSYGILLWELWYGRHTKRREDLNELVVCSGGRPTFEYIRPPKLVESLIVMCWNGDKNKRPTAKAVCEYLLN</sequence>
<dbReference type="Proteomes" id="UP001634394">
    <property type="component" value="Unassembled WGS sequence"/>
</dbReference>
<dbReference type="SUPFAM" id="SSF56112">
    <property type="entry name" value="Protein kinase-like (PK-like)"/>
    <property type="match status" value="1"/>
</dbReference>
<organism evidence="4 5">
    <name type="scientific">Sinanodonta woodiana</name>
    <name type="common">Chinese pond mussel</name>
    <name type="synonym">Anodonta woodiana</name>
    <dbReference type="NCBI Taxonomy" id="1069815"/>
    <lineage>
        <taxon>Eukaryota</taxon>
        <taxon>Metazoa</taxon>
        <taxon>Spiralia</taxon>
        <taxon>Lophotrochozoa</taxon>
        <taxon>Mollusca</taxon>
        <taxon>Bivalvia</taxon>
        <taxon>Autobranchia</taxon>
        <taxon>Heteroconchia</taxon>
        <taxon>Palaeoheterodonta</taxon>
        <taxon>Unionida</taxon>
        <taxon>Unionoidea</taxon>
        <taxon>Unionidae</taxon>
        <taxon>Unioninae</taxon>
        <taxon>Sinanodonta</taxon>
    </lineage>
</organism>
<dbReference type="PROSITE" id="PS50011">
    <property type="entry name" value="PROTEIN_KINASE_DOM"/>
    <property type="match status" value="1"/>
</dbReference>
<dbReference type="SUPFAM" id="SSF52540">
    <property type="entry name" value="P-loop containing nucleoside triphosphate hydrolases"/>
    <property type="match status" value="1"/>
</dbReference>
<comment type="caution">
    <text evidence="4">The sequence shown here is derived from an EMBL/GenBank/DDBJ whole genome shotgun (WGS) entry which is preliminary data.</text>
</comment>
<dbReference type="InterPro" id="IPR045063">
    <property type="entry name" value="Dynamin_N"/>
</dbReference>
<dbReference type="Pfam" id="PF00350">
    <property type="entry name" value="Dynamin_N"/>
    <property type="match status" value="1"/>
</dbReference>
<gene>
    <name evidence="4" type="ORF">ACJMK2_036967</name>
</gene>
<evidence type="ECO:0000313" key="5">
    <source>
        <dbReference type="Proteomes" id="UP001634394"/>
    </source>
</evidence>
<reference evidence="4 5" key="1">
    <citation type="submission" date="2024-11" db="EMBL/GenBank/DDBJ databases">
        <title>Chromosome-level genome assembly of the freshwater bivalve Anodonta woodiana.</title>
        <authorList>
            <person name="Chen X."/>
        </authorList>
    </citation>
    <scope>NUCLEOTIDE SEQUENCE [LARGE SCALE GENOMIC DNA]</scope>
    <source>
        <strain evidence="4">MN2024</strain>
        <tissue evidence="4">Gills</tissue>
    </source>
</reference>
<feature type="transmembrane region" description="Helical" evidence="2">
    <location>
        <begin position="472"/>
        <end position="505"/>
    </location>
</feature>
<proteinExistence type="inferred from homology"/>
<dbReference type="EMBL" id="JBJQND010000006">
    <property type="protein sequence ID" value="KAL3873888.1"/>
    <property type="molecule type" value="Genomic_DNA"/>
</dbReference>
<dbReference type="Pfam" id="PF07714">
    <property type="entry name" value="PK_Tyr_Ser-Thr"/>
    <property type="match status" value="1"/>
</dbReference>
<dbReference type="Gene3D" id="3.40.50.300">
    <property type="entry name" value="P-loop containing nucleotide triphosphate hydrolases"/>
    <property type="match status" value="1"/>
</dbReference>
<dbReference type="Gene3D" id="1.10.510.10">
    <property type="entry name" value="Transferase(Phosphotransferase) domain 1"/>
    <property type="match status" value="1"/>
</dbReference>
<dbReference type="AlphaFoldDB" id="A0ABD3WKX1"/>
<dbReference type="PANTHER" id="PTHR26392:SF92">
    <property type="entry name" value="PROTEIN KINASE DOMAIN-CONTAINING PROTEIN"/>
    <property type="match status" value="1"/>
</dbReference>
<evidence type="ECO:0000256" key="2">
    <source>
        <dbReference type="SAM" id="Phobius"/>
    </source>
</evidence>
<evidence type="ECO:0000256" key="1">
    <source>
        <dbReference type="ARBA" id="ARBA00008171"/>
    </source>
</evidence>
<protein>
    <recommendedName>
        <fullName evidence="3">Protein kinase domain-containing protein</fullName>
    </recommendedName>
</protein>